<dbReference type="InterPro" id="IPR005829">
    <property type="entry name" value="Sugar_transporter_CS"/>
</dbReference>
<keyword evidence="6 7" id="KW-0472">Membrane</keyword>
<dbReference type="Gene3D" id="1.20.1250.20">
    <property type="entry name" value="MFS general substrate transporter like domains"/>
    <property type="match status" value="1"/>
</dbReference>
<evidence type="ECO:0000256" key="5">
    <source>
        <dbReference type="ARBA" id="ARBA00022989"/>
    </source>
</evidence>
<dbReference type="InterPro" id="IPR036259">
    <property type="entry name" value="MFS_trans_sf"/>
</dbReference>
<dbReference type="AlphaFoldDB" id="A0A0B2A0E9"/>
<evidence type="ECO:0000256" key="3">
    <source>
        <dbReference type="ARBA" id="ARBA00022475"/>
    </source>
</evidence>
<keyword evidence="4 7" id="KW-0812">Transmembrane</keyword>
<dbReference type="PROSITE" id="PS50850">
    <property type="entry name" value="MFS"/>
    <property type="match status" value="1"/>
</dbReference>
<name>A0A0B2A0E9_9MICO</name>
<keyword evidence="3" id="KW-1003">Cell membrane</keyword>
<gene>
    <name evidence="9" type="ORF">LK09_19650</name>
</gene>
<evidence type="ECO:0000313" key="10">
    <source>
        <dbReference type="Proteomes" id="UP000031030"/>
    </source>
</evidence>
<feature type="transmembrane region" description="Helical" evidence="7">
    <location>
        <begin position="202"/>
        <end position="221"/>
    </location>
</feature>
<dbReference type="GO" id="GO:0005886">
    <property type="term" value="C:plasma membrane"/>
    <property type="evidence" value="ECO:0007669"/>
    <property type="project" value="UniProtKB-SubCell"/>
</dbReference>
<evidence type="ECO:0000313" key="9">
    <source>
        <dbReference type="EMBL" id="KHK95232.1"/>
    </source>
</evidence>
<dbReference type="EMBL" id="JTDK01000026">
    <property type="protein sequence ID" value="KHK95232.1"/>
    <property type="molecule type" value="Genomic_DNA"/>
</dbReference>
<dbReference type="OrthoDB" id="8953821at2"/>
<evidence type="ECO:0000256" key="1">
    <source>
        <dbReference type="ARBA" id="ARBA00004651"/>
    </source>
</evidence>
<dbReference type="RefSeq" id="WP_039403440.1">
    <property type="nucleotide sequence ID" value="NZ_JTDK01000026.1"/>
</dbReference>
<proteinExistence type="predicted"/>
<feature type="transmembrane region" description="Helical" evidence="7">
    <location>
        <begin position="94"/>
        <end position="112"/>
    </location>
</feature>
<dbReference type="InterPro" id="IPR020846">
    <property type="entry name" value="MFS_dom"/>
</dbReference>
<dbReference type="PANTHER" id="PTHR43045">
    <property type="entry name" value="SHIKIMATE TRANSPORTER"/>
    <property type="match status" value="1"/>
</dbReference>
<evidence type="ECO:0000259" key="8">
    <source>
        <dbReference type="PROSITE" id="PS50850"/>
    </source>
</evidence>
<keyword evidence="5 7" id="KW-1133">Transmembrane helix</keyword>
<dbReference type="InterPro" id="IPR005828">
    <property type="entry name" value="MFS_sugar_transport-like"/>
</dbReference>
<feature type="transmembrane region" description="Helical" evidence="7">
    <location>
        <begin position="248"/>
        <end position="273"/>
    </location>
</feature>
<dbReference type="PROSITE" id="PS00217">
    <property type="entry name" value="SUGAR_TRANSPORT_2"/>
    <property type="match status" value="1"/>
</dbReference>
<dbReference type="PANTHER" id="PTHR43045:SF1">
    <property type="entry name" value="SHIKIMATE TRANSPORTER"/>
    <property type="match status" value="1"/>
</dbReference>
<feature type="transmembrane region" description="Helical" evidence="7">
    <location>
        <begin position="21"/>
        <end position="47"/>
    </location>
</feature>
<dbReference type="CDD" id="cd17369">
    <property type="entry name" value="MFS_ShiA_like"/>
    <property type="match status" value="1"/>
</dbReference>
<accession>A0A0B2A0E9</accession>
<dbReference type="GO" id="GO:0022857">
    <property type="term" value="F:transmembrane transporter activity"/>
    <property type="evidence" value="ECO:0007669"/>
    <property type="project" value="InterPro"/>
</dbReference>
<reference evidence="9 10" key="1">
    <citation type="submission" date="2014-11" db="EMBL/GenBank/DDBJ databases">
        <title>Genome sequence of Microbacterium mangrovi MUSC 115(T).</title>
        <authorList>
            <person name="Lee L.-H."/>
        </authorList>
    </citation>
    <scope>NUCLEOTIDE SEQUENCE [LARGE SCALE GENOMIC DNA]</scope>
    <source>
        <strain evidence="9 10">MUSC 115</strain>
    </source>
</reference>
<dbReference type="SUPFAM" id="SSF103473">
    <property type="entry name" value="MFS general substrate transporter"/>
    <property type="match status" value="1"/>
</dbReference>
<comment type="subcellular location">
    <subcellularLocation>
        <location evidence="1">Cell membrane</location>
        <topology evidence="1">Multi-pass membrane protein</topology>
    </subcellularLocation>
</comment>
<evidence type="ECO:0000256" key="4">
    <source>
        <dbReference type="ARBA" id="ARBA00022692"/>
    </source>
</evidence>
<keyword evidence="10" id="KW-1185">Reference proteome</keyword>
<evidence type="ECO:0000256" key="2">
    <source>
        <dbReference type="ARBA" id="ARBA00022448"/>
    </source>
</evidence>
<dbReference type="Proteomes" id="UP000031030">
    <property type="component" value="Unassembled WGS sequence"/>
</dbReference>
<dbReference type="Pfam" id="PF00083">
    <property type="entry name" value="Sugar_tr"/>
    <property type="match status" value="2"/>
</dbReference>
<protein>
    <recommendedName>
        <fullName evidence="8">Major facilitator superfamily (MFS) profile domain-containing protein</fullName>
    </recommendedName>
</protein>
<feature type="transmembrane region" description="Helical" evidence="7">
    <location>
        <begin position="339"/>
        <end position="363"/>
    </location>
</feature>
<feature type="domain" description="Major facilitator superfamily (MFS) profile" evidence="8">
    <location>
        <begin position="21"/>
        <end position="430"/>
    </location>
</feature>
<feature type="transmembrane region" description="Helical" evidence="7">
    <location>
        <begin position="59"/>
        <end position="82"/>
    </location>
</feature>
<keyword evidence="2" id="KW-0813">Transport</keyword>
<comment type="caution">
    <text evidence="9">The sequence shown here is derived from an EMBL/GenBank/DDBJ whole genome shotgun (WGS) entry which is preliminary data.</text>
</comment>
<evidence type="ECO:0000256" key="6">
    <source>
        <dbReference type="ARBA" id="ARBA00023136"/>
    </source>
</evidence>
<feature type="transmembrane region" description="Helical" evidence="7">
    <location>
        <begin position="279"/>
        <end position="302"/>
    </location>
</feature>
<feature type="transmembrane region" description="Helical" evidence="7">
    <location>
        <begin position="375"/>
        <end position="395"/>
    </location>
</feature>
<evidence type="ECO:0000256" key="7">
    <source>
        <dbReference type="SAM" id="Phobius"/>
    </source>
</evidence>
<feature type="transmembrane region" description="Helical" evidence="7">
    <location>
        <begin position="170"/>
        <end position="190"/>
    </location>
</feature>
<sequence>MTAIDRPPIDRPTPTRDLRRTVVSAFAGTSIEWYDFFLFGSAAALVFPEVFFPTAQPGVGLLLSFMTYGVAFVVRPLGGIIFGRLGDIIGRRKILIATLLMMGGGTFLIGCVPGYDAIGLWATVALVLLRAVQGLGLGGEWGGAATLSAEHADGAGKVGSRGLHASWMQLGVPAGNLLAVGALFVMNAVLPEDQFLAWGWRIPFLASAVLVVITFWIRAAVHESPLFDEAQTDERPVRTMLRTSWRQVLMTIGIRIASDVSYYVFAVFALSYIANTLNLAASVGLTGVLVGCALQFAVIPVSAHLSDRIGRRPVYVIGAVAVGAWAFVAWPLIDTAVAGLAVLAIAIGIAAQGIMYGPMAAFITEMFPTRVRSSGAGFGYQVAGIFGGALAPFIAQLLTRTFETTSAVSVYVAITAAVAVVSALLATETSGRKLS</sequence>
<organism evidence="9 10">
    <name type="scientific">Microbacterium mangrovi</name>
    <dbReference type="NCBI Taxonomy" id="1348253"/>
    <lineage>
        <taxon>Bacteria</taxon>
        <taxon>Bacillati</taxon>
        <taxon>Actinomycetota</taxon>
        <taxon>Actinomycetes</taxon>
        <taxon>Micrococcales</taxon>
        <taxon>Microbacteriaceae</taxon>
        <taxon>Microbacterium</taxon>
    </lineage>
</organism>
<feature type="transmembrane region" description="Helical" evidence="7">
    <location>
        <begin position="314"/>
        <end position="333"/>
    </location>
</feature>
<feature type="transmembrane region" description="Helical" evidence="7">
    <location>
        <begin position="407"/>
        <end position="426"/>
    </location>
</feature>